<keyword evidence="3" id="KW-1185">Reference proteome</keyword>
<protein>
    <submittedName>
        <fullName evidence="2">Uncharacterized protein</fullName>
    </submittedName>
</protein>
<feature type="region of interest" description="Disordered" evidence="1">
    <location>
        <begin position="54"/>
        <end position="80"/>
    </location>
</feature>
<proteinExistence type="predicted"/>
<evidence type="ECO:0000256" key="1">
    <source>
        <dbReference type="SAM" id="MobiDB-lite"/>
    </source>
</evidence>
<dbReference type="EMBL" id="LVVK01000017">
    <property type="protein sequence ID" value="OPB40537.1"/>
    <property type="molecule type" value="Genomic_DNA"/>
</dbReference>
<dbReference type="Proteomes" id="UP000191004">
    <property type="component" value="Unassembled WGS sequence"/>
</dbReference>
<reference evidence="2 3" key="1">
    <citation type="submission" date="2016-04" db="EMBL/GenBank/DDBJ databases">
        <title>Multiple horizontal gene transfer events from other fungi enriched the ability of the initially mycotrophic fungus Trichoderma (Ascomycota) to feed on dead plant biomass.</title>
        <authorList>
            <person name="Atanasova L."/>
            <person name="Chenthamara K."/>
            <person name="Zhang J."/>
            <person name="Grujic M."/>
            <person name="Henrissat B."/>
            <person name="Kuo A."/>
            <person name="Aertz A."/>
            <person name="Salamov A."/>
            <person name="Lipzen A."/>
            <person name="Labutti K."/>
            <person name="Barry K."/>
            <person name="Miao Y."/>
            <person name="Rahimi M.J."/>
            <person name="Shen Q."/>
            <person name="Grigoriev I.V."/>
            <person name="Kubicek C.P."/>
            <person name="Druzhinina I.S."/>
        </authorList>
    </citation>
    <scope>NUCLEOTIDE SEQUENCE [LARGE SCALE GENOMIC DNA]</scope>
    <source>
        <strain evidence="2 3">NJAU 4742</strain>
    </source>
</reference>
<comment type="caution">
    <text evidence="2">The sequence shown here is derived from an EMBL/GenBank/DDBJ whole genome shotgun (WGS) entry which is preliminary data.</text>
</comment>
<evidence type="ECO:0000313" key="3">
    <source>
        <dbReference type="Proteomes" id="UP000191004"/>
    </source>
</evidence>
<accession>A0A1T3CHE9</accession>
<evidence type="ECO:0000313" key="2">
    <source>
        <dbReference type="EMBL" id="OPB40537.1"/>
    </source>
</evidence>
<organism evidence="2 3">
    <name type="scientific">Trichoderma guizhouense</name>
    <dbReference type="NCBI Taxonomy" id="1491466"/>
    <lineage>
        <taxon>Eukaryota</taxon>
        <taxon>Fungi</taxon>
        <taxon>Dikarya</taxon>
        <taxon>Ascomycota</taxon>
        <taxon>Pezizomycotina</taxon>
        <taxon>Sordariomycetes</taxon>
        <taxon>Hypocreomycetidae</taxon>
        <taxon>Hypocreales</taxon>
        <taxon>Hypocreaceae</taxon>
        <taxon>Trichoderma</taxon>
    </lineage>
</organism>
<sequence>MQNYSDLSNELRLQQWLQQKSWINWYAYDEKKANFVWFSSGHRAALQEILSKGDNSLDTSSNAISDNRQGPRTSASSDTTTWNSTVAHLLSQLSLNSAEEVLTPRLTPSPASCIPNLDSSTLLFRTLTAYLTISALQPNGQRPRNPHTDLSPLPSTPSLYLYTTSGIHVGTAWVSFEDTYNEILRNDEQHNDRPSIEVIVLLGSVIGDWRSRNENLTRNEYVDELLKAGLHSGDWDSQNDIRMEYESLIGDVYDRMIKERASGATRDPSAQFPSDFWELLATRASLKIAESGKFPGHTAADLRHAIDALKAGKFLGRRSEYIKRIKDGLAVEVGGHGMLENFSGQFLQILLIGKLGVPDHNGSAEVKERIGVGEIREDRLSFIDGLALRDVLLR</sequence>
<dbReference type="AlphaFoldDB" id="A0A1T3CHE9"/>
<name>A0A1T3CHE9_9HYPO</name>
<gene>
    <name evidence="2" type="ORF">A0O28_0006160</name>
</gene>